<feature type="compositionally biased region" description="Basic residues" evidence="2">
    <location>
        <begin position="820"/>
        <end position="841"/>
    </location>
</feature>
<feature type="coiled-coil region" evidence="1">
    <location>
        <begin position="119"/>
        <end position="160"/>
    </location>
</feature>
<dbReference type="PANTHER" id="PTHR18863:SF6">
    <property type="entry name" value="COILED-COIL DOMAIN-CONTAINING PROTEIN 170"/>
    <property type="match status" value="1"/>
</dbReference>
<feature type="compositionally biased region" description="Low complexity" evidence="2">
    <location>
        <begin position="781"/>
        <end position="796"/>
    </location>
</feature>
<dbReference type="InterPro" id="IPR039139">
    <property type="entry name" value="CCDC170-like"/>
</dbReference>
<evidence type="ECO:0000256" key="1">
    <source>
        <dbReference type="SAM" id="Coils"/>
    </source>
</evidence>
<protein>
    <submittedName>
        <fullName evidence="3">Uncharacterized protein</fullName>
    </submittedName>
</protein>
<keyword evidence="4" id="KW-1185">Reference proteome</keyword>
<gene>
    <name evidence="3" type="ORF">OXX778_LOCUS3641</name>
</gene>
<dbReference type="EMBL" id="CAJNOC010000328">
    <property type="protein sequence ID" value="CAF0745813.1"/>
    <property type="molecule type" value="Genomic_DNA"/>
</dbReference>
<dbReference type="PANTHER" id="PTHR18863">
    <property type="entry name" value="TSEC-2-RELATED"/>
    <property type="match status" value="1"/>
</dbReference>
<feature type="coiled-coil region" evidence="1">
    <location>
        <begin position="288"/>
        <end position="350"/>
    </location>
</feature>
<name>A0A813NX11_9BILA</name>
<evidence type="ECO:0000313" key="3">
    <source>
        <dbReference type="EMBL" id="CAF0745813.1"/>
    </source>
</evidence>
<accession>A0A813NX11</accession>
<organism evidence="3 4">
    <name type="scientific">Brachionus calyciflorus</name>
    <dbReference type="NCBI Taxonomy" id="104777"/>
    <lineage>
        <taxon>Eukaryota</taxon>
        <taxon>Metazoa</taxon>
        <taxon>Spiralia</taxon>
        <taxon>Gnathifera</taxon>
        <taxon>Rotifera</taxon>
        <taxon>Eurotatoria</taxon>
        <taxon>Monogononta</taxon>
        <taxon>Pseudotrocha</taxon>
        <taxon>Ploima</taxon>
        <taxon>Brachionidae</taxon>
        <taxon>Brachionus</taxon>
    </lineage>
</organism>
<evidence type="ECO:0000313" key="4">
    <source>
        <dbReference type="Proteomes" id="UP000663879"/>
    </source>
</evidence>
<evidence type="ECO:0000256" key="2">
    <source>
        <dbReference type="SAM" id="MobiDB-lite"/>
    </source>
</evidence>
<sequence length="850" mass="97364">MSSYVLDRELLLNSLASARVTGTTTSQWIDANSNTALLGATVYQRTTDTEIKRQMADLQDQLKMLRSDVEKKDKLISELSTYREIERIKSSEKIDTMFIAERSQVEFVKRELNTTVTKLETVTTELSEYKVKLQAREERINELKREIDTLKSENGTMNSLIVTLRNRVREVETDINGFEQVASKSGITITTLQNDNKDLQQKLLELESRIRTHMHEREEAERRTEALVNKLNELASKVTSITGVEITSNVAGLELLITKIGDIVNENSMVKGKLVTTTEQYTTVDTENKANRETIQRLVNELNKFEKDSMNNKIAADNLKAERDSALTTKTVLEKEIETLKERITNIQAAWQATKTELETKETVFSAQASNVKQMEYDNLYAKNCLTAFKEQVATLLSDSFVKVDANEDQIKEKIQLLMSSSKDRGLMIASMEGKIQQLANQLTEQINLYKELEAKYQRGESRCIELESRFKSLDSEFCANEALRDNLKSDRIKYLSFLEKIGNVLKISQISADIGLDMNIDLILARVEQLIKMENESIQDKQTNIYNLQRKCKTLKEQLDNKELHLDLLRKKLAALEEERANKCALEREVDDHVMMSKKFKLKVEKLTEQLNSLKSENESLKAQLLDLNCFKGKSTDQDKEISKLVSRISELESIKEKQTIKITKLKDQLESSSNEISKTRSSSDSTVQSLSQELRHLKQDLEKHEERERQLLDFRNVVARMLGLDASSLAVADYEIISRIERIISSFNEGIVPVHIQPLPVNLNSYTASSSNYNQVYSNEYSSSTSSNERCSSPTRRHHHSHSHASHHSRDRSPSPTRHYHHHHTSSSSQTRHRSKSPRKVTIDPNSY</sequence>
<feature type="compositionally biased region" description="Basic residues" evidence="2">
    <location>
        <begin position="797"/>
        <end position="812"/>
    </location>
</feature>
<keyword evidence="1" id="KW-0175">Coiled coil</keyword>
<feature type="coiled-coil region" evidence="1">
    <location>
        <begin position="189"/>
        <end position="237"/>
    </location>
</feature>
<feature type="coiled-coil region" evidence="1">
    <location>
        <begin position="525"/>
        <end position="625"/>
    </location>
</feature>
<feature type="coiled-coil region" evidence="1">
    <location>
        <begin position="650"/>
        <end position="709"/>
    </location>
</feature>
<proteinExistence type="predicted"/>
<comment type="caution">
    <text evidence="3">The sequence shown here is derived from an EMBL/GenBank/DDBJ whole genome shotgun (WGS) entry which is preliminary data.</text>
</comment>
<feature type="coiled-coil region" evidence="1">
    <location>
        <begin position="429"/>
        <end position="470"/>
    </location>
</feature>
<dbReference type="Gene3D" id="1.10.287.1490">
    <property type="match status" value="2"/>
</dbReference>
<feature type="coiled-coil region" evidence="1">
    <location>
        <begin position="48"/>
        <end position="75"/>
    </location>
</feature>
<dbReference type="AlphaFoldDB" id="A0A813NX11"/>
<dbReference type="OrthoDB" id="5832575at2759"/>
<dbReference type="Proteomes" id="UP000663879">
    <property type="component" value="Unassembled WGS sequence"/>
</dbReference>
<feature type="region of interest" description="Disordered" evidence="2">
    <location>
        <begin position="781"/>
        <end position="850"/>
    </location>
</feature>
<reference evidence="3" key="1">
    <citation type="submission" date="2021-02" db="EMBL/GenBank/DDBJ databases">
        <authorList>
            <person name="Nowell W R."/>
        </authorList>
    </citation>
    <scope>NUCLEOTIDE SEQUENCE</scope>
    <source>
        <strain evidence="3">Ploen Becks lab</strain>
    </source>
</reference>
<dbReference type="SUPFAM" id="SSF57997">
    <property type="entry name" value="Tropomyosin"/>
    <property type="match status" value="1"/>
</dbReference>